<evidence type="ECO:0000313" key="2">
    <source>
        <dbReference type="Proteomes" id="UP000616769"/>
    </source>
</evidence>
<evidence type="ECO:0000313" key="1">
    <source>
        <dbReference type="EMBL" id="KPM08266.1"/>
    </source>
</evidence>
<dbReference type="EMBL" id="JXLN01012266">
    <property type="protein sequence ID" value="KPM08266.1"/>
    <property type="molecule type" value="Genomic_DNA"/>
</dbReference>
<comment type="caution">
    <text evidence="1">The sequence shown here is derived from an EMBL/GenBank/DDBJ whole genome shotgun (WGS) entry which is preliminary data.</text>
</comment>
<dbReference type="VEuPathDB" id="VectorBase:SSCA001390"/>
<accession>A0A132ABA0</accession>
<gene>
    <name evidence="1" type="ORF">QR98_0067820</name>
</gene>
<protein>
    <submittedName>
        <fullName evidence="1">Uncharacterized protein</fullName>
    </submittedName>
</protein>
<name>A0A132ABA0_SARSC</name>
<organism evidence="1 2">
    <name type="scientific">Sarcoptes scabiei</name>
    <name type="common">Itch mite</name>
    <name type="synonym">Acarus scabiei</name>
    <dbReference type="NCBI Taxonomy" id="52283"/>
    <lineage>
        <taxon>Eukaryota</taxon>
        <taxon>Metazoa</taxon>
        <taxon>Ecdysozoa</taxon>
        <taxon>Arthropoda</taxon>
        <taxon>Chelicerata</taxon>
        <taxon>Arachnida</taxon>
        <taxon>Acari</taxon>
        <taxon>Acariformes</taxon>
        <taxon>Sarcoptiformes</taxon>
        <taxon>Astigmata</taxon>
        <taxon>Psoroptidia</taxon>
        <taxon>Sarcoptoidea</taxon>
        <taxon>Sarcoptidae</taxon>
        <taxon>Sarcoptinae</taxon>
        <taxon>Sarcoptes</taxon>
    </lineage>
</organism>
<dbReference type="Proteomes" id="UP000616769">
    <property type="component" value="Unassembled WGS sequence"/>
</dbReference>
<dbReference type="OrthoDB" id="6508251at2759"/>
<reference evidence="1 2" key="1">
    <citation type="journal article" date="2015" name="Parasit. Vectors">
        <title>Draft genome of the scabies mite.</title>
        <authorList>
            <person name="Rider S.D.Jr."/>
            <person name="Morgan M.S."/>
            <person name="Arlian L.G."/>
        </authorList>
    </citation>
    <scope>NUCLEOTIDE SEQUENCE [LARGE SCALE GENOMIC DNA]</scope>
    <source>
        <strain evidence="1">Arlian Lab</strain>
    </source>
</reference>
<proteinExistence type="predicted"/>
<dbReference type="AlphaFoldDB" id="A0A132ABA0"/>
<sequence>MSKISYSVMKRLKMERLLKRQSSFDNVIVFDEEFETKYNQYNSKYNWLTFVDFSTTYKYDPIGSCLKKASFNFFKI</sequence>